<accession>A0A6G8Q8D1</accession>
<evidence type="ECO:0000313" key="1">
    <source>
        <dbReference type="EMBL" id="QIN82730.1"/>
    </source>
</evidence>
<keyword evidence="2" id="KW-1185">Reference proteome</keyword>
<proteinExistence type="predicted"/>
<name>A0A6G8Q8D1_9ACTN</name>
<dbReference type="RefSeq" id="WP_166175348.1">
    <property type="nucleotide sequence ID" value="NZ_CP045119.1"/>
</dbReference>
<reference evidence="1 2" key="1">
    <citation type="submission" date="2019-10" db="EMBL/GenBank/DDBJ databases">
        <title>Rubrobacter sp nov SCSIO 52090 isolated from a deep-sea sediment in the South China Sea.</title>
        <authorList>
            <person name="Chen R.W."/>
        </authorList>
    </citation>
    <scope>NUCLEOTIDE SEQUENCE [LARGE SCALE GENOMIC DNA]</scope>
    <source>
        <strain evidence="1 2">SCSIO 52909</strain>
    </source>
</reference>
<evidence type="ECO:0008006" key="3">
    <source>
        <dbReference type="Google" id="ProtNLM"/>
    </source>
</evidence>
<dbReference type="Proteomes" id="UP000501452">
    <property type="component" value="Chromosome"/>
</dbReference>
<dbReference type="KEGG" id="rub:GBA63_08785"/>
<gene>
    <name evidence="1" type="ORF">GBA63_08785</name>
</gene>
<organism evidence="1 2">
    <name type="scientific">Rubrobacter tropicus</name>
    <dbReference type="NCBI Taxonomy" id="2653851"/>
    <lineage>
        <taxon>Bacteria</taxon>
        <taxon>Bacillati</taxon>
        <taxon>Actinomycetota</taxon>
        <taxon>Rubrobacteria</taxon>
        <taxon>Rubrobacterales</taxon>
        <taxon>Rubrobacteraceae</taxon>
        <taxon>Rubrobacter</taxon>
    </lineage>
</organism>
<evidence type="ECO:0000313" key="2">
    <source>
        <dbReference type="Proteomes" id="UP000501452"/>
    </source>
</evidence>
<dbReference type="EMBL" id="CP045119">
    <property type="protein sequence ID" value="QIN82730.1"/>
    <property type="molecule type" value="Genomic_DNA"/>
</dbReference>
<dbReference type="AlphaFoldDB" id="A0A6G8Q8D1"/>
<protein>
    <recommendedName>
        <fullName evidence="3">Phasin domain-containing protein</fullName>
    </recommendedName>
</protein>
<sequence>MNADKTRERREAVEKFDAAARQSYMAAVDRAFEVQKSGAKLSRTFFENWVQTLEEGVEINRRALEDLQNIAAEQREVFYNLSRESLGAYEGFVGSLDAYEARISENRETADKP</sequence>